<comment type="caution">
    <text evidence="1">The sequence shown here is derived from an EMBL/GenBank/DDBJ whole genome shotgun (WGS) entry which is preliminary data.</text>
</comment>
<reference evidence="1 2" key="2">
    <citation type="journal article" date="2022" name="Mol. Biol. Evol.">
        <title>Comparative Genomics Reveals Insights into the Divergent Evolution of Astigmatic Mites and Household Pest Adaptations.</title>
        <authorList>
            <person name="Xiong Q."/>
            <person name="Wan A.T."/>
            <person name="Liu X."/>
            <person name="Fung C.S."/>
            <person name="Xiao X."/>
            <person name="Malainual N."/>
            <person name="Hou J."/>
            <person name="Wang L."/>
            <person name="Wang M."/>
            <person name="Yang K.Y."/>
            <person name="Cui Y."/>
            <person name="Leung E.L."/>
            <person name="Nong W."/>
            <person name="Shin S.K."/>
            <person name="Au S.W."/>
            <person name="Jeong K.Y."/>
            <person name="Chew F.T."/>
            <person name="Hui J.H."/>
            <person name="Leung T.F."/>
            <person name="Tungtrongchitr A."/>
            <person name="Zhong N."/>
            <person name="Liu Z."/>
            <person name="Tsui S.K."/>
        </authorList>
    </citation>
    <scope>NUCLEOTIDE SEQUENCE [LARGE SCALE GENOMIC DNA]</scope>
    <source>
        <strain evidence="1">Derp</strain>
    </source>
</reference>
<name>A0ABQ8J6K2_DERPT</name>
<accession>A0ABQ8J6K2</accession>
<organism evidence="1 2">
    <name type="scientific">Dermatophagoides pteronyssinus</name>
    <name type="common">European house dust mite</name>
    <dbReference type="NCBI Taxonomy" id="6956"/>
    <lineage>
        <taxon>Eukaryota</taxon>
        <taxon>Metazoa</taxon>
        <taxon>Ecdysozoa</taxon>
        <taxon>Arthropoda</taxon>
        <taxon>Chelicerata</taxon>
        <taxon>Arachnida</taxon>
        <taxon>Acari</taxon>
        <taxon>Acariformes</taxon>
        <taxon>Sarcoptiformes</taxon>
        <taxon>Astigmata</taxon>
        <taxon>Psoroptidia</taxon>
        <taxon>Analgoidea</taxon>
        <taxon>Pyroglyphidae</taxon>
        <taxon>Dermatophagoidinae</taxon>
        <taxon>Dermatophagoides</taxon>
    </lineage>
</organism>
<dbReference type="EMBL" id="NJHN03000067">
    <property type="protein sequence ID" value="KAH9418035.1"/>
    <property type="molecule type" value="Genomic_DNA"/>
</dbReference>
<evidence type="ECO:0000313" key="2">
    <source>
        <dbReference type="Proteomes" id="UP000887458"/>
    </source>
</evidence>
<sequence length="77" mass="8318">MAPPITAPVIIEPPICEKAISKRPRLGFVPPSGNINSDEITSGERNMVGSTCKNALMSHWILTQSHTQISTKAWACS</sequence>
<gene>
    <name evidence="1" type="ORF">DERP_008291</name>
</gene>
<keyword evidence="2" id="KW-1185">Reference proteome</keyword>
<dbReference type="Proteomes" id="UP000887458">
    <property type="component" value="Unassembled WGS sequence"/>
</dbReference>
<reference evidence="1 2" key="1">
    <citation type="journal article" date="2018" name="J. Allergy Clin. Immunol.">
        <title>High-quality assembly of Dermatophagoides pteronyssinus genome and transcriptome reveals a wide range of novel allergens.</title>
        <authorList>
            <person name="Liu X.Y."/>
            <person name="Yang K.Y."/>
            <person name="Wang M.Q."/>
            <person name="Kwok J.S."/>
            <person name="Zeng X."/>
            <person name="Yang Z."/>
            <person name="Xiao X.J."/>
            <person name="Lau C.P."/>
            <person name="Li Y."/>
            <person name="Huang Z.M."/>
            <person name="Ba J.G."/>
            <person name="Yim A.K."/>
            <person name="Ouyang C.Y."/>
            <person name="Ngai S.M."/>
            <person name="Chan T.F."/>
            <person name="Leung E.L."/>
            <person name="Liu L."/>
            <person name="Liu Z.G."/>
            <person name="Tsui S.K."/>
        </authorList>
    </citation>
    <scope>NUCLEOTIDE SEQUENCE [LARGE SCALE GENOMIC DNA]</scope>
    <source>
        <strain evidence="1">Derp</strain>
    </source>
</reference>
<protein>
    <submittedName>
        <fullName evidence="1">Uncharacterized protein</fullName>
    </submittedName>
</protein>
<proteinExistence type="predicted"/>
<evidence type="ECO:0000313" key="1">
    <source>
        <dbReference type="EMBL" id="KAH9418035.1"/>
    </source>
</evidence>